<organism evidence="1 2">
    <name type="scientific">Burkholderia reimsis</name>
    <dbReference type="NCBI Taxonomy" id="2234132"/>
    <lineage>
        <taxon>Bacteria</taxon>
        <taxon>Pseudomonadati</taxon>
        <taxon>Pseudomonadota</taxon>
        <taxon>Betaproteobacteria</taxon>
        <taxon>Burkholderiales</taxon>
        <taxon>Burkholderiaceae</taxon>
        <taxon>Burkholderia</taxon>
    </lineage>
</organism>
<name>A0A365QR86_9BURK</name>
<protein>
    <submittedName>
        <fullName evidence="1">Uncharacterized protein</fullName>
    </submittedName>
</protein>
<evidence type="ECO:0000313" key="1">
    <source>
        <dbReference type="EMBL" id="RBB36997.1"/>
    </source>
</evidence>
<sequence length="140" mass="16019">MLVSRLHSPSHPAPDAFEPSVSGLGGWLAAWQFAVFEILFHFHDSALDSLREIAWGEYDWTQGNALEILVRLAAKGIGREQTIADLHRDFEQVAEEAKQYAVAPLLQRAKFEPEVAAIMRKLQTVPDWREVAYQLERRHR</sequence>
<dbReference type="AlphaFoldDB" id="A0A365QR86"/>
<dbReference type="EMBL" id="QMFZ01000021">
    <property type="protein sequence ID" value="RBB36997.1"/>
    <property type="molecule type" value="Genomic_DNA"/>
</dbReference>
<keyword evidence="2" id="KW-1185">Reference proteome</keyword>
<comment type="caution">
    <text evidence="1">The sequence shown here is derived from an EMBL/GenBank/DDBJ whole genome shotgun (WGS) entry which is preliminary data.</text>
</comment>
<gene>
    <name evidence="1" type="ORF">DPV79_23650</name>
</gene>
<dbReference type="Proteomes" id="UP000252458">
    <property type="component" value="Unassembled WGS sequence"/>
</dbReference>
<reference evidence="1 2" key="1">
    <citation type="submission" date="2018-06" db="EMBL/GenBank/DDBJ databases">
        <title>Draft genome sequence of Burkholderia reimsis strain BE51 isolated from a French agricultural soil.</title>
        <authorList>
            <person name="Esmaeel Q."/>
        </authorList>
    </citation>
    <scope>NUCLEOTIDE SEQUENCE [LARGE SCALE GENOMIC DNA]</scope>
    <source>
        <strain evidence="1 2">BE51</strain>
    </source>
</reference>
<proteinExistence type="predicted"/>
<accession>A0A365QR86</accession>
<evidence type="ECO:0000313" key="2">
    <source>
        <dbReference type="Proteomes" id="UP000252458"/>
    </source>
</evidence>